<evidence type="ECO:0000313" key="1">
    <source>
        <dbReference type="EMBL" id="CAJ0943514.1"/>
    </source>
</evidence>
<gene>
    <name evidence="1" type="ORF">RIMI_LOCUS10007428</name>
</gene>
<accession>A0ABN9LJG8</accession>
<organism evidence="1 2">
    <name type="scientific">Ranitomeya imitator</name>
    <name type="common">mimic poison frog</name>
    <dbReference type="NCBI Taxonomy" id="111125"/>
    <lineage>
        <taxon>Eukaryota</taxon>
        <taxon>Metazoa</taxon>
        <taxon>Chordata</taxon>
        <taxon>Craniata</taxon>
        <taxon>Vertebrata</taxon>
        <taxon>Euteleostomi</taxon>
        <taxon>Amphibia</taxon>
        <taxon>Batrachia</taxon>
        <taxon>Anura</taxon>
        <taxon>Neobatrachia</taxon>
        <taxon>Hyloidea</taxon>
        <taxon>Dendrobatidae</taxon>
        <taxon>Dendrobatinae</taxon>
        <taxon>Ranitomeya</taxon>
    </lineage>
</organism>
<dbReference type="EMBL" id="CAUEEQ010021276">
    <property type="protein sequence ID" value="CAJ0943514.1"/>
    <property type="molecule type" value="Genomic_DNA"/>
</dbReference>
<proteinExistence type="predicted"/>
<name>A0ABN9LJG8_9NEOB</name>
<sequence length="263" mass="28506">MLQMRREKPERIRTRSILKESMDLPLSAKSPYNLSLNEASRIHYKTYTFNQMPLLKCSQKHGAPTVLPTSFNAPHDPVSLGSCCLALAAPALCPISVQHSAPSLSSTLPHLCPALCPISVQHSAPSLSSTLPHLCPALCPISVQHSAPSQSSTLPHLSPALCPISVQHSAPSQSSTLPHLSPALCPISVQHSAPSLSSTLPHLCPALCPISEKKDFTKENYRSKAQPFITELPEDNDIFIDNVYEARFFFQSCGFGQVSGRKP</sequence>
<keyword evidence="2" id="KW-1185">Reference proteome</keyword>
<evidence type="ECO:0000313" key="2">
    <source>
        <dbReference type="Proteomes" id="UP001176940"/>
    </source>
</evidence>
<protein>
    <submittedName>
        <fullName evidence="1">Uncharacterized protein</fullName>
    </submittedName>
</protein>
<dbReference type="Proteomes" id="UP001176940">
    <property type="component" value="Unassembled WGS sequence"/>
</dbReference>
<reference evidence="1" key="1">
    <citation type="submission" date="2023-07" db="EMBL/GenBank/DDBJ databases">
        <authorList>
            <person name="Stuckert A."/>
        </authorList>
    </citation>
    <scope>NUCLEOTIDE SEQUENCE</scope>
</reference>
<comment type="caution">
    <text evidence="1">The sequence shown here is derived from an EMBL/GenBank/DDBJ whole genome shotgun (WGS) entry which is preliminary data.</text>
</comment>